<accession>A0A7W5B6A5</accession>
<dbReference type="RefSeq" id="WP_221401550.1">
    <property type="nucleotide sequence ID" value="NZ_JACHXK010000032.1"/>
</dbReference>
<feature type="region of interest" description="Disordered" evidence="1">
    <location>
        <begin position="145"/>
        <end position="193"/>
    </location>
</feature>
<evidence type="ECO:0000256" key="1">
    <source>
        <dbReference type="SAM" id="MobiDB-lite"/>
    </source>
</evidence>
<proteinExistence type="predicted"/>
<dbReference type="EMBL" id="JACHXK010000032">
    <property type="protein sequence ID" value="MBB3114456.1"/>
    <property type="molecule type" value="Genomic_DNA"/>
</dbReference>
<evidence type="ECO:0000313" key="2">
    <source>
        <dbReference type="EMBL" id="MBB3114456.1"/>
    </source>
</evidence>
<organism evidence="2 3">
    <name type="scientific">Paenibacillus phyllosphaerae</name>
    <dbReference type="NCBI Taxonomy" id="274593"/>
    <lineage>
        <taxon>Bacteria</taxon>
        <taxon>Bacillati</taxon>
        <taxon>Bacillota</taxon>
        <taxon>Bacilli</taxon>
        <taxon>Bacillales</taxon>
        <taxon>Paenibacillaceae</taxon>
        <taxon>Paenibacillus</taxon>
    </lineage>
</organism>
<gene>
    <name evidence="2" type="ORF">FHS18_006577</name>
</gene>
<sequence>MPWDYNLSFGGFQGGSASDVVNLAIDTLVSGISLEERPLLAKLLEVPEYKEKYHEYLQLIIDGYFADGKFEEAVNKLDQLISDEVKNDPSSFTTFEAYQEAVAELTKLGTLRAESIQGQLDGAIPSTTEGQQADSSTLIDSSSVDLTKLGNQGGNKGPGGGGFGGSGDFPSRTDGEFQPGMKPESEQPAADAQ</sequence>
<comment type="caution">
    <text evidence="2">The sequence shown here is derived from an EMBL/GenBank/DDBJ whole genome shotgun (WGS) entry which is preliminary data.</text>
</comment>
<dbReference type="InterPro" id="IPR014867">
    <property type="entry name" value="Spore_coat_CotH_CotH2/3/7"/>
</dbReference>
<dbReference type="AlphaFoldDB" id="A0A7W5B6A5"/>
<keyword evidence="3" id="KW-1185">Reference proteome</keyword>
<evidence type="ECO:0000313" key="3">
    <source>
        <dbReference type="Proteomes" id="UP000570361"/>
    </source>
</evidence>
<dbReference type="Proteomes" id="UP000570361">
    <property type="component" value="Unassembled WGS sequence"/>
</dbReference>
<name>A0A7W5B6A5_9BACL</name>
<reference evidence="2 3" key="1">
    <citation type="submission" date="2020-08" db="EMBL/GenBank/DDBJ databases">
        <title>Genomic Encyclopedia of Type Strains, Phase III (KMG-III): the genomes of soil and plant-associated and newly described type strains.</title>
        <authorList>
            <person name="Whitman W."/>
        </authorList>
    </citation>
    <scope>NUCLEOTIDE SEQUENCE [LARGE SCALE GENOMIC DNA]</scope>
    <source>
        <strain evidence="2 3">CECT 5862</strain>
    </source>
</reference>
<protein>
    <submittedName>
        <fullName evidence="2">Uncharacterized protein</fullName>
    </submittedName>
</protein>
<feature type="compositionally biased region" description="Gly residues" evidence="1">
    <location>
        <begin position="151"/>
        <end position="167"/>
    </location>
</feature>
<dbReference type="Pfam" id="PF08757">
    <property type="entry name" value="CotH"/>
    <property type="match status" value="1"/>
</dbReference>